<proteinExistence type="predicted"/>
<dbReference type="EMBL" id="KQ416431">
    <property type="protein sequence ID" value="KOF97004.1"/>
    <property type="molecule type" value="Genomic_DNA"/>
</dbReference>
<evidence type="ECO:0000313" key="2">
    <source>
        <dbReference type="EMBL" id="KOF97004.1"/>
    </source>
</evidence>
<sequence>MEFIKKLKDQKRDRSIFNLNGSANSSMCFLTIKMLHISPVKYLFTLIAVTSLSKYIIYHLYLVRGIMTILRKHTHSILQLIFKLVTYLTN</sequence>
<name>A0A0L8I6H3_OCTBM</name>
<evidence type="ECO:0000256" key="1">
    <source>
        <dbReference type="SAM" id="Phobius"/>
    </source>
</evidence>
<keyword evidence="1" id="KW-1133">Transmembrane helix</keyword>
<feature type="transmembrane region" description="Helical" evidence="1">
    <location>
        <begin position="42"/>
        <end position="63"/>
    </location>
</feature>
<accession>A0A0L8I6H3</accession>
<protein>
    <submittedName>
        <fullName evidence="2">Uncharacterized protein</fullName>
    </submittedName>
</protein>
<keyword evidence="1" id="KW-0472">Membrane</keyword>
<dbReference type="AlphaFoldDB" id="A0A0L8I6H3"/>
<organism evidence="2">
    <name type="scientific">Octopus bimaculoides</name>
    <name type="common">California two-spotted octopus</name>
    <dbReference type="NCBI Taxonomy" id="37653"/>
    <lineage>
        <taxon>Eukaryota</taxon>
        <taxon>Metazoa</taxon>
        <taxon>Spiralia</taxon>
        <taxon>Lophotrochozoa</taxon>
        <taxon>Mollusca</taxon>
        <taxon>Cephalopoda</taxon>
        <taxon>Coleoidea</taxon>
        <taxon>Octopodiformes</taxon>
        <taxon>Octopoda</taxon>
        <taxon>Incirrata</taxon>
        <taxon>Octopodidae</taxon>
        <taxon>Octopus</taxon>
    </lineage>
</organism>
<gene>
    <name evidence="2" type="ORF">OCBIM_22032449mg</name>
</gene>
<reference evidence="2" key="1">
    <citation type="submission" date="2015-07" db="EMBL/GenBank/DDBJ databases">
        <title>MeaNS - Measles Nucleotide Surveillance Program.</title>
        <authorList>
            <person name="Tran T."/>
            <person name="Druce J."/>
        </authorList>
    </citation>
    <scope>NUCLEOTIDE SEQUENCE</scope>
    <source>
        <strain evidence="2">UCB-OBI-ISO-001</strain>
        <tissue evidence="2">Gonad</tissue>
    </source>
</reference>
<feature type="transmembrane region" description="Helical" evidence="1">
    <location>
        <begin position="16"/>
        <end position="36"/>
    </location>
</feature>
<keyword evidence="1" id="KW-0812">Transmembrane</keyword>